<dbReference type="EMBL" id="JAIXNE010000003">
    <property type="protein sequence ID" value="MCA6076389.1"/>
    <property type="molecule type" value="Genomic_DNA"/>
</dbReference>
<evidence type="ECO:0000313" key="14">
    <source>
        <dbReference type="EMBL" id="MCA6077517.1"/>
    </source>
</evidence>
<keyword evidence="15" id="KW-1185">Reference proteome</keyword>
<protein>
    <submittedName>
        <fullName evidence="12">MotA/TolQ/ExbB proton channel family protein</fullName>
    </submittedName>
</protein>
<evidence type="ECO:0000256" key="2">
    <source>
        <dbReference type="ARBA" id="ARBA00022448"/>
    </source>
</evidence>
<keyword evidence="5 8" id="KW-0653">Protein transport</keyword>
<keyword evidence="10" id="KW-0732">Signal</keyword>
<evidence type="ECO:0000256" key="4">
    <source>
        <dbReference type="ARBA" id="ARBA00022692"/>
    </source>
</evidence>
<dbReference type="Pfam" id="PF01618">
    <property type="entry name" value="MotA_ExbB"/>
    <property type="match status" value="1"/>
</dbReference>
<evidence type="ECO:0000256" key="6">
    <source>
        <dbReference type="ARBA" id="ARBA00022989"/>
    </source>
</evidence>
<keyword evidence="2 8" id="KW-0813">Transport</keyword>
<dbReference type="GO" id="GO:0005886">
    <property type="term" value="C:plasma membrane"/>
    <property type="evidence" value="ECO:0007669"/>
    <property type="project" value="UniProtKB-SubCell"/>
</dbReference>
<dbReference type="RefSeq" id="WP_225698316.1">
    <property type="nucleotide sequence ID" value="NZ_JAIXNE010000002.1"/>
</dbReference>
<dbReference type="EMBL" id="JAIXNE010000002">
    <property type="protein sequence ID" value="MCA6075212.1"/>
    <property type="molecule type" value="Genomic_DNA"/>
</dbReference>
<keyword evidence="4 9" id="KW-0812">Transmembrane</keyword>
<feature type="chain" id="PRO_5041114895" evidence="10">
    <location>
        <begin position="23"/>
        <end position="279"/>
    </location>
</feature>
<dbReference type="PANTHER" id="PTHR30625:SF15">
    <property type="entry name" value="BIOPOLYMER TRANSPORT PROTEIN EXBB"/>
    <property type="match status" value="1"/>
</dbReference>
<reference evidence="12" key="1">
    <citation type="submission" date="2021-09" db="EMBL/GenBank/DDBJ databases">
        <title>Fulvivirga sp. isolated from coastal sediment.</title>
        <authorList>
            <person name="Yu H."/>
        </authorList>
    </citation>
    <scope>NUCLEOTIDE SEQUENCE</scope>
    <source>
        <strain evidence="12">1062</strain>
    </source>
</reference>
<keyword evidence="7 9" id="KW-0472">Membrane</keyword>
<evidence type="ECO:0000256" key="8">
    <source>
        <dbReference type="RuleBase" id="RU004057"/>
    </source>
</evidence>
<evidence type="ECO:0000313" key="13">
    <source>
        <dbReference type="EMBL" id="MCA6076389.1"/>
    </source>
</evidence>
<dbReference type="GO" id="GO:0017038">
    <property type="term" value="P:protein import"/>
    <property type="evidence" value="ECO:0007669"/>
    <property type="project" value="TreeGrafter"/>
</dbReference>
<comment type="subcellular location">
    <subcellularLocation>
        <location evidence="1">Cell membrane</location>
        <topology evidence="1">Multi-pass membrane protein</topology>
    </subcellularLocation>
    <subcellularLocation>
        <location evidence="8">Membrane</location>
        <topology evidence="8">Multi-pass membrane protein</topology>
    </subcellularLocation>
</comment>
<dbReference type="PANTHER" id="PTHR30625">
    <property type="entry name" value="PROTEIN TOLQ"/>
    <property type="match status" value="1"/>
</dbReference>
<feature type="transmembrane region" description="Helical" evidence="9">
    <location>
        <begin position="180"/>
        <end position="206"/>
    </location>
</feature>
<dbReference type="InterPro" id="IPR050790">
    <property type="entry name" value="ExbB/TolQ_transport"/>
</dbReference>
<evidence type="ECO:0000256" key="7">
    <source>
        <dbReference type="ARBA" id="ARBA00023136"/>
    </source>
</evidence>
<evidence type="ECO:0000313" key="15">
    <source>
        <dbReference type="Proteomes" id="UP001139409"/>
    </source>
</evidence>
<comment type="similarity">
    <text evidence="8">Belongs to the exbB/tolQ family.</text>
</comment>
<organism evidence="12 15">
    <name type="scientific">Fulvivirga sedimenti</name>
    <dbReference type="NCBI Taxonomy" id="2879465"/>
    <lineage>
        <taxon>Bacteria</taxon>
        <taxon>Pseudomonadati</taxon>
        <taxon>Bacteroidota</taxon>
        <taxon>Cytophagia</taxon>
        <taxon>Cytophagales</taxon>
        <taxon>Fulvivirgaceae</taxon>
        <taxon>Fulvivirga</taxon>
    </lineage>
</organism>
<gene>
    <name evidence="12" type="ORF">LDX50_10045</name>
    <name evidence="13" type="ORF">LDX50_16015</name>
    <name evidence="14" type="ORF">LDX50_21735</name>
</gene>
<evidence type="ECO:0000313" key="12">
    <source>
        <dbReference type="EMBL" id="MCA6075212.1"/>
    </source>
</evidence>
<keyword evidence="6 9" id="KW-1133">Transmembrane helix</keyword>
<name>A0A9X1KYH8_9BACT</name>
<feature type="transmembrane region" description="Helical" evidence="9">
    <location>
        <begin position="226"/>
        <end position="249"/>
    </location>
</feature>
<feature type="domain" description="MotA/TolQ/ExbB proton channel" evidence="11">
    <location>
        <begin position="140"/>
        <end position="260"/>
    </location>
</feature>
<evidence type="ECO:0000256" key="3">
    <source>
        <dbReference type="ARBA" id="ARBA00022475"/>
    </source>
</evidence>
<dbReference type="EMBL" id="JAIXNE010000004">
    <property type="protein sequence ID" value="MCA6077517.1"/>
    <property type="molecule type" value="Genomic_DNA"/>
</dbReference>
<dbReference type="InterPro" id="IPR002898">
    <property type="entry name" value="MotA_ExbB_proton_chnl"/>
</dbReference>
<accession>A0A9X1KYH8</accession>
<sequence length="279" mass="29930">MKKLFALLAIAGMMSLGYQSQAQDEQETSDMVEETVDSTAAAVEEVVEEAAPVAVTEIEPEVEEEAKSFQQIIKEKFIEGGVEWMTPVLICLILGLAIAIERIITLNMATTNTNKLLANVEDALANGGVEAAKEVTRNTKGPVASIFTQGLMRMSEGIEMVEKSIIAYGSVEMGRLERGLVWISLFIALAPMLGFTGTVIGMIAAFDAIEAAGDISPQIVANGIKVALLTTVAGLFVGIILQIFYNYLVSKIDSLVNQMEDASITLVDLLVKHKLSGKS</sequence>
<keyword evidence="3" id="KW-1003">Cell membrane</keyword>
<feature type="signal peptide" evidence="10">
    <location>
        <begin position="1"/>
        <end position="22"/>
    </location>
</feature>
<feature type="transmembrane region" description="Helical" evidence="9">
    <location>
        <begin position="84"/>
        <end position="104"/>
    </location>
</feature>
<evidence type="ECO:0000256" key="5">
    <source>
        <dbReference type="ARBA" id="ARBA00022927"/>
    </source>
</evidence>
<evidence type="ECO:0000256" key="1">
    <source>
        <dbReference type="ARBA" id="ARBA00004651"/>
    </source>
</evidence>
<dbReference type="Proteomes" id="UP001139409">
    <property type="component" value="Unassembled WGS sequence"/>
</dbReference>
<evidence type="ECO:0000256" key="10">
    <source>
        <dbReference type="SAM" id="SignalP"/>
    </source>
</evidence>
<evidence type="ECO:0000259" key="11">
    <source>
        <dbReference type="Pfam" id="PF01618"/>
    </source>
</evidence>
<proteinExistence type="inferred from homology"/>
<comment type="caution">
    <text evidence="12">The sequence shown here is derived from an EMBL/GenBank/DDBJ whole genome shotgun (WGS) entry which is preliminary data.</text>
</comment>
<evidence type="ECO:0000256" key="9">
    <source>
        <dbReference type="SAM" id="Phobius"/>
    </source>
</evidence>
<dbReference type="AlphaFoldDB" id="A0A9X1KYH8"/>